<reference evidence="2 3" key="1">
    <citation type="submission" date="2019-03" db="EMBL/GenBank/DDBJ databases">
        <title>First draft genome of Liparis tanakae, snailfish: a comprehensive survey of snailfish specific genes.</title>
        <authorList>
            <person name="Kim W."/>
            <person name="Song I."/>
            <person name="Jeong J.-H."/>
            <person name="Kim D."/>
            <person name="Kim S."/>
            <person name="Ryu S."/>
            <person name="Song J.Y."/>
            <person name="Lee S.K."/>
        </authorList>
    </citation>
    <scope>NUCLEOTIDE SEQUENCE [LARGE SCALE GENOMIC DNA]</scope>
    <source>
        <tissue evidence="2">Muscle</tissue>
    </source>
</reference>
<feature type="compositionally biased region" description="Polar residues" evidence="1">
    <location>
        <begin position="78"/>
        <end position="89"/>
    </location>
</feature>
<gene>
    <name evidence="2" type="ORF">EYF80_009450</name>
</gene>
<keyword evidence="3" id="KW-1185">Reference proteome</keyword>
<organism evidence="2 3">
    <name type="scientific">Liparis tanakae</name>
    <name type="common">Tanaka's snailfish</name>
    <dbReference type="NCBI Taxonomy" id="230148"/>
    <lineage>
        <taxon>Eukaryota</taxon>
        <taxon>Metazoa</taxon>
        <taxon>Chordata</taxon>
        <taxon>Craniata</taxon>
        <taxon>Vertebrata</taxon>
        <taxon>Euteleostomi</taxon>
        <taxon>Actinopterygii</taxon>
        <taxon>Neopterygii</taxon>
        <taxon>Teleostei</taxon>
        <taxon>Neoteleostei</taxon>
        <taxon>Acanthomorphata</taxon>
        <taxon>Eupercaria</taxon>
        <taxon>Perciformes</taxon>
        <taxon>Cottioidei</taxon>
        <taxon>Cottales</taxon>
        <taxon>Liparidae</taxon>
        <taxon>Liparis</taxon>
    </lineage>
</organism>
<sequence length="89" mass="9898">MAITLSALLSLKGKNAAEKKRRKTPSGKTASNVGRVERGERDGLRRQTCDNNRKEEKATHRVEKGGGHSQELRWLGPGQNTGRWQRSCA</sequence>
<dbReference type="AlphaFoldDB" id="A0A4Z2IRE5"/>
<feature type="compositionally biased region" description="Basic and acidic residues" evidence="1">
    <location>
        <begin position="35"/>
        <end position="66"/>
    </location>
</feature>
<protein>
    <submittedName>
        <fullName evidence="2">Uncharacterized protein</fullName>
    </submittedName>
</protein>
<evidence type="ECO:0000256" key="1">
    <source>
        <dbReference type="SAM" id="MobiDB-lite"/>
    </source>
</evidence>
<feature type="region of interest" description="Disordered" evidence="1">
    <location>
        <begin position="14"/>
        <end position="89"/>
    </location>
</feature>
<evidence type="ECO:0000313" key="3">
    <source>
        <dbReference type="Proteomes" id="UP000314294"/>
    </source>
</evidence>
<proteinExistence type="predicted"/>
<comment type="caution">
    <text evidence="2">The sequence shown here is derived from an EMBL/GenBank/DDBJ whole genome shotgun (WGS) entry which is preliminary data.</text>
</comment>
<dbReference type="Proteomes" id="UP000314294">
    <property type="component" value="Unassembled WGS sequence"/>
</dbReference>
<evidence type="ECO:0000313" key="2">
    <source>
        <dbReference type="EMBL" id="TNN80426.1"/>
    </source>
</evidence>
<dbReference type="EMBL" id="SRLO01000055">
    <property type="protein sequence ID" value="TNN80426.1"/>
    <property type="molecule type" value="Genomic_DNA"/>
</dbReference>
<name>A0A4Z2IRE5_9TELE</name>
<accession>A0A4Z2IRE5</accession>